<evidence type="ECO:0000259" key="1">
    <source>
        <dbReference type="Pfam" id="PF08241"/>
    </source>
</evidence>
<dbReference type="PANTHER" id="PTHR43591">
    <property type="entry name" value="METHYLTRANSFERASE"/>
    <property type="match status" value="1"/>
</dbReference>
<evidence type="ECO:0000313" key="2">
    <source>
        <dbReference type="EMBL" id="TNV76995.1"/>
    </source>
</evidence>
<dbReference type="CDD" id="cd02440">
    <property type="entry name" value="AdoMet_MTases"/>
    <property type="match status" value="1"/>
</dbReference>
<dbReference type="SUPFAM" id="SSF53335">
    <property type="entry name" value="S-adenosyl-L-methionine-dependent methyltransferases"/>
    <property type="match status" value="1"/>
</dbReference>
<sequence length="316" mass="35939">MEQSVGTYNAEAQKNIKASWDKFARVYDQFIQINTLQLFNTLLVHTHAHQRKRILEVACGSGMHSLYLAKTMLQRGAVLVSTDISEEMIGMYKEKFEGDEDFTQLKNNKLSIIKGDIENGFNPESYFEDGKRSVVAGLANNEALPFTDASFDCYLANLSLMLVDNHLNQLSEALRVTQPGATFGFTVWGRREFVQNMACVHDVFERNGVNIKKSPSGKTPYDLGKDPEALRAVMEGMGYKEIRMWYQKCNFAFKDPEEYVFSILEGTINKAVLSELPEEQAAKIRAEVREEYMKRMGGDHVMDPNHFECLIITAKK</sequence>
<dbReference type="Proteomes" id="UP000785679">
    <property type="component" value="Unassembled WGS sequence"/>
</dbReference>
<proteinExistence type="predicted"/>
<name>A0A8J8NM03_HALGN</name>
<dbReference type="Gene3D" id="3.40.50.150">
    <property type="entry name" value="Vaccinia Virus protein VP39"/>
    <property type="match status" value="1"/>
</dbReference>
<evidence type="ECO:0000313" key="3">
    <source>
        <dbReference type="Proteomes" id="UP000785679"/>
    </source>
</evidence>
<dbReference type="EMBL" id="RRYP01012616">
    <property type="protein sequence ID" value="TNV76995.1"/>
    <property type="molecule type" value="Genomic_DNA"/>
</dbReference>
<keyword evidence="3" id="KW-1185">Reference proteome</keyword>
<dbReference type="InterPro" id="IPR029063">
    <property type="entry name" value="SAM-dependent_MTases_sf"/>
</dbReference>
<gene>
    <name evidence="2" type="ORF">FGO68_gene5570</name>
</gene>
<accession>A0A8J8NM03</accession>
<feature type="domain" description="Methyltransferase type 11" evidence="1">
    <location>
        <begin position="55"/>
        <end position="183"/>
    </location>
</feature>
<comment type="caution">
    <text evidence="2">The sequence shown here is derived from an EMBL/GenBank/DDBJ whole genome shotgun (WGS) entry which is preliminary data.</text>
</comment>
<organism evidence="2 3">
    <name type="scientific">Halteria grandinella</name>
    <dbReference type="NCBI Taxonomy" id="5974"/>
    <lineage>
        <taxon>Eukaryota</taxon>
        <taxon>Sar</taxon>
        <taxon>Alveolata</taxon>
        <taxon>Ciliophora</taxon>
        <taxon>Intramacronucleata</taxon>
        <taxon>Spirotrichea</taxon>
        <taxon>Stichotrichia</taxon>
        <taxon>Sporadotrichida</taxon>
        <taxon>Halteriidae</taxon>
        <taxon>Halteria</taxon>
    </lineage>
</organism>
<dbReference type="OrthoDB" id="284858at2759"/>
<protein>
    <recommendedName>
        <fullName evidence="1">Methyltransferase type 11 domain-containing protein</fullName>
    </recommendedName>
</protein>
<dbReference type="GO" id="GO:0008757">
    <property type="term" value="F:S-adenosylmethionine-dependent methyltransferase activity"/>
    <property type="evidence" value="ECO:0007669"/>
    <property type="project" value="InterPro"/>
</dbReference>
<dbReference type="InterPro" id="IPR013216">
    <property type="entry name" value="Methyltransf_11"/>
</dbReference>
<dbReference type="AlphaFoldDB" id="A0A8J8NM03"/>
<reference evidence="2" key="1">
    <citation type="submission" date="2019-06" db="EMBL/GenBank/DDBJ databases">
        <authorList>
            <person name="Zheng W."/>
        </authorList>
    </citation>
    <scope>NUCLEOTIDE SEQUENCE</scope>
    <source>
        <strain evidence="2">QDHG01</strain>
    </source>
</reference>
<dbReference type="Pfam" id="PF08241">
    <property type="entry name" value="Methyltransf_11"/>
    <property type="match status" value="1"/>
</dbReference>